<gene>
    <name evidence="1" type="ORF">ROA7745_03997</name>
</gene>
<keyword evidence="2" id="KW-1185">Reference proteome</keyword>
<accession>A0A1X7BWY6</accession>
<dbReference type="RefSeq" id="WP_085802048.1">
    <property type="nucleotide sequence ID" value="NZ_JAIMIB010000021.1"/>
</dbReference>
<dbReference type="SUPFAM" id="SSF52540">
    <property type="entry name" value="P-loop containing nucleoside triphosphate hydrolases"/>
    <property type="match status" value="1"/>
</dbReference>
<sequence>MRQIFFCHIPKTAGTAVAAAFEASFRPDKILPRREMAAANNNTYPPLDDFVAACKARSVRLVRGHYHLSLRHRLRDPLVVVVMRDPVERAASHVRHMIRKHPERRDWTFTELDQGRLPVPDNVMTRLLGGSLDDVGAPDLANANHTLMRGELGDPERRLAYAIAALDSIDLLGFCDDLETFARALRILRVKFDSSVGVNQTEKLVFTPQQMATLEERNALDVALYRHAKQHYAAPDRLRLWRRAFSPFG</sequence>
<dbReference type="Proteomes" id="UP000193224">
    <property type="component" value="Unassembled WGS sequence"/>
</dbReference>
<reference evidence="1 2" key="1">
    <citation type="submission" date="2017-03" db="EMBL/GenBank/DDBJ databases">
        <authorList>
            <person name="Afonso C.L."/>
            <person name="Miller P.J."/>
            <person name="Scott M.A."/>
            <person name="Spackman E."/>
            <person name="Goraichik I."/>
            <person name="Dimitrov K.M."/>
            <person name="Suarez D.L."/>
            <person name="Swayne D.E."/>
        </authorList>
    </citation>
    <scope>NUCLEOTIDE SEQUENCE [LARGE SCALE GENOMIC DNA]</scope>
    <source>
        <strain evidence="1 2">CECT 7745</strain>
    </source>
</reference>
<proteinExistence type="predicted"/>
<dbReference type="AlphaFoldDB" id="A0A1X7BWY6"/>
<dbReference type="OrthoDB" id="1407035at2"/>
<dbReference type="InterPro" id="IPR027417">
    <property type="entry name" value="P-loop_NTPase"/>
</dbReference>
<dbReference type="EMBL" id="FWXB01000021">
    <property type="protein sequence ID" value="SMC14132.1"/>
    <property type="molecule type" value="Genomic_DNA"/>
</dbReference>
<name>A0A1X7BWY6_9RHOB</name>
<evidence type="ECO:0000313" key="2">
    <source>
        <dbReference type="Proteomes" id="UP000193224"/>
    </source>
</evidence>
<evidence type="ECO:0008006" key="3">
    <source>
        <dbReference type="Google" id="ProtNLM"/>
    </source>
</evidence>
<dbReference type="Gene3D" id="3.40.50.300">
    <property type="entry name" value="P-loop containing nucleotide triphosphate hydrolases"/>
    <property type="match status" value="1"/>
</dbReference>
<evidence type="ECO:0000313" key="1">
    <source>
        <dbReference type="EMBL" id="SMC14132.1"/>
    </source>
</evidence>
<protein>
    <recommendedName>
        <fullName evidence="3">Sulfotransferase family protein</fullName>
    </recommendedName>
</protein>
<organism evidence="1 2">
    <name type="scientific">Roseovarius aestuarii</name>
    <dbReference type="NCBI Taxonomy" id="475083"/>
    <lineage>
        <taxon>Bacteria</taxon>
        <taxon>Pseudomonadati</taxon>
        <taxon>Pseudomonadota</taxon>
        <taxon>Alphaproteobacteria</taxon>
        <taxon>Rhodobacterales</taxon>
        <taxon>Roseobacteraceae</taxon>
        <taxon>Roseovarius</taxon>
    </lineage>
</organism>